<feature type="transmembrane region" description="Helical" evidence="1">
    <location>
        <begin position="6"/>
        <end position="28"/>
    </location>
</feature>
<feature type="transmembrane region" description="Helical" evidence="1">
    <location>
        <begin position="70"/>
        <end position="87"/>
    </location>
</feature>
<name>A0A261G386_9BIFI</name>
<dbReference type="PROSITE" id="PS50234">
    <property type="entry name" value="VWFA"/>
    <property type="match status" value="1"/>
</dbReference>
<sequence length="358" mass="39453">MGVLIWRWPWVFAIVAVAIAVVLVSMWWRNRRNYVSNVRDDDAEVWNIDTHMQTESIAEQYRTWRNLNRLAMGLLSLALIVAGALNARPSSVDTTEEHSSTRDIVLCLDVSGSALPYDRTIIATYLGLVSNFQGERIGMSIFNSTSRTVFPLTDDYSLVSQQLRKADKILDGVQSQKDIDKMSDKDYQAISDWLDGTQNRENETSLIGDGLVNCSAMLPGFSYSGTSATGTNSSRSSSIVLATDNVVSGKSTYSLKQALDLAQSAKINVDGLFAGPEESEDDATTIAMKDEIQSHGGIFLATSANAGVEDLVKQIESKRNGSEESNNQASIVDEPTWWVLGLAILYGGFMLTVWRLRR</sequence>
<dbReference type="InterPro" id="IPR002035">
    <property type="entry name" value="VWF_A"/>
</dbReference>
<keyword evidence="4" id="KW-1185">Reference proteome</keyword>
<dbReference type="EMBL" id="MWXA01000008">
    <property type="protein sequence ID" value="OZG65476.1"/>
    <property type="molecule type" value="Genomic_DNA"/>
</dbReference>
<organism evidence="3 4">
    <name type="scientific">Bifidobacterium aquikefiri</name>
    <dbReference type="NCBI Taxonomy" id="1653207"/>
    <lineage>
        <taxon>Bacteria</taxon>
        <taxon>Bacillati</taxon>
        <taxon>Actinomycetota</taxon>
        <taxon>Actinomycetes</taxon>
        <taxon>Bifidobacteriales</taxon>
        <taxon>Bifidobacteriaceae</taxon>
        <taxon>Bifidobacterium</taxon>
    </lineage>
</organism>
<comment type="caution">
    <text evidence="3">The sequence shown here is derived from an EMBL/GenBank/DDBJ whole genome shotgun (WGS) entry which is preliminary data.</text>
</comment>
<keyword evidence="1" id="KW-1133">Transmembrane helix</keyword>
<proteinExistence type="predicted"/>
<keyword evidence="1" id="KW-0812">Transmembrane</keyword>
<evidence type="ECO:0000313" key="3">
    <source>
        <dbReference type="EMBL" id="OZG65476.1"/>
    </source>
</evidence>
<dbReference type="SUPFAM" id="SSF53300">
    <property type="entry name" value="vWA-like"/>
    <property type="match status" value="1"/>
</dbReference>
<evidence type="ECO:0000256" key="1">
    <source>
        <dbReference type="SAM" id="Phobius"/>
    </source>
</evidence>
<accession>A0A261G386</accession>
<feature type="domain" description="VWFA" evidence="2">
    <location>
        <begin position="103"/>
        <end position="315"/>
    </location>
</feature>
<gene>
    <name evidence="3" type="ORF">BAQU_1659</name>
</gene>
<dbReference type="Gene3D" id="3.40.50.410">
    <property type="entry name" value="von Willebrand factor, type A domain"/>
    <property type="match status" value="1"/>
</dbReference>
<evidence type="ECO:0000259" key="2">
    <source>
        <dbReference type="PROSITE" id="PS50234"/>
    </source>
</evidence>
<dbReference type="Proteomes" id="UP000216451">
    <property type="component" value="Unassembled WGS sequence"/>
</dbReference>
<feature type="transmembrane region" description="Helical" evidence="1">
    <location>
        <begin position="337"/>
        <end position="356"/>
    </location>
</feature>
<dbReference type="RefSeq" id="WP_094694667.1">
    <property type="nucleotide sequence ID" value="NZ_JBDNSG010000018.1"/>
</dbReference>
<reference evidence="3 4" key="1">
    <citation type="journal article" date="2017" name="BMC Genomics">
        <title>Comparative genomic and phylogenomic analyses of the Bifidobacteriaceae family.</title>
        <authorList>
            <person name="Lugli G.A."/>
            <person name="Milani C."/>
            <person name="Turroni F."/>
            <person name="Duranti S."/>
            <person name="Mancabelli L."/>
            <person name="Mangifesta M."/>
            <person name="Ferrario C."/>
            <person name="Modesto M."/>
            <person name="Mattarelli P."/>
            <person name="Jiri K."/>
            <person name="van Sinderen D."/>
            <person name="Ventura M."/>
        </authorList>
    </citation>
    <scope>NUCLEOTIDE SEQUENCE [LARGE SCALE GENOMIC DNA]</scope>
    <source>
        <strain evidence="3 4">LMG 28769</strain>
    </source>
</reference>
<dbReference type="InterPro" id="IPR036465">
    <property type="entry name" value="vWFA_dom_sf"/>
</dbReference>
<dbReference type="AlphaFoldDB" id="A0A261G386"/>
<protein>
    <submittedName>
        <fullName evidence="3">VWA domain-containing protein</fullName>
    </submittedName>
</protein>
<dbReference type="OrthoDB" id="4623238at2"/>
<keyword evidence="1" id="KW-0472">Membrane</keyword>
<dbReference type="GeneID" id="98296319"/>
<evidence type="ECO:0000313" key="4">
    <source>
        <dbReference type="Proteomes" id="UP000216451"/>
    </source>
</evidence>